<dbReference type="Gene3D" id="3.15.20.10">
    <property type="entry name" value="Bactericidal permeability-increasing protein, domain 2"/>
    <property type="match status" value="1"/>
</dbReference>
<proteinExistence type="predicted"/>
<dbReference type="InterPro" id="IPR001124">
    <property type="entry name" value="Lipid-bd_serum_glycop_C"/>
</dbReference>
<dbReference type="CDD" id="cd00025">
    <property type="entry name" value="BPI1"/>
    <property type="match status" value="1"/>
</dbReference>
<gene>
    <name evidence="3" type="primary">BPIFB1</name>
</gene>
<dbReference type="GO" id="GO:0008289">
    <property type="term" value="F:lipid binding"/>
    <property type="evidence" value="ECO:0007669"/>
    <property type="project" value="InterPro"/>
</dbReference>
<dbReference type="Gene3D" id="3.15.10.10">
    <property type="entry name" value="Bactericidal permeability-increasing protein, domain 1"/>
    <property type="match status" value="1"/>
</dbReference>
<reference evidence="3" key="1">
    <citation type="submission" date="2019-03" db="EMBL/GenBank/DDBJ databases">
        <authorList>
            <person name="Warren W.C."/>
            <person name="Johnson G.S."/>
        </authorList>
    </citation>
    <scope>NUCLEOTIDE SEQUENCE [LARGE SCALE GENOMIC DNA]</scope>
    <source>
        <strain evidence="3">Basenji</strain>
    </source>
</reference>
<dbReference type="PANTHER" id="PTHR47395:SF1">
    <property type="entry name" value="BPI FOLD-CONTAINING FAMILY B MEMBER 1"/>
    <property type="match status" value="1"/>
</dbReference>
<accession>A0A8C0NU12</accession>
<feature type="domain" description="Lipid-binding serum glycoprotein N-terminal" evidence="2">
    <location>
        <begin position="36"/>
        <end position="248"/>
    </location>
</feature>
<dbReference type="Proteomes" id="UP000694429">
    <property type="component" value="Chromosome 24"/>
</dbReference>
<evidence type="ECO:0000313" key="4">
    <source>
        <dbReference type="Proteomes" id="UP000694429"/>
    </source>
</evidence>
<dbReference type="SMART" id="SM00328">
    <property type="entry name" value="BPI1"/>
    <property type="match status" value="1"/>
</dbReference>
<name>A0A8C0NU12_CANLF</name>
<dbReference type="InterPro" id="IPR021193">
    <property type="entry name" value="Bpifb1"/>
</dbReference>
<feature type="chain" id="PRO_5034162461" evidence="1">
    <location>
        <begin position="20"/>
        <end position="556"/>
    </location>
</feature>
<sequence>MAGPFAFTLLCGLLSTTLAETALNPPAVFSLGREVIKERLTQELKDHNAIDILQQLPLLSSIREKPAGGIPILGNVVNSILNHIIWLKVTSANILQLQVEPSDEGQGLTVKIPLDMVAGLNTPLVKTIVEMHMETEVQAIIRVNTNERGHAHLVLADCSTSQGSLRISLLHKLSFLVNSLANTVMDFLVPALPKLVKIQLCPVLEAAFEDMHADLMNLLRVPISFSSDRLEFDPLSPAIKGNVIQLKLGAKFSDFQGNVTKWFNESAVSLTVPYLDTTPFSLTVRQDVVNAVVASLLPPDELVVLVDYVLPELARRLKSNIKTISEKAADQLGPTQMVKILTQETPELLLDQGSPKVAQLIVLEVFATNEARRPFFTLGIEASSEAQFYTKGDRLMLNLNEISSDRIHLMNSGIGLFNPEVLENITTEILISVLLPNENGKLRSGIPISIVKAWGFEAASCFLTKVSGVKHSAPGRAQPLGEPWAGRQGLHSNADPAGHSRGALDQPLLFSGSHFFICMCKSETVLAWGAFTSSFLHSSCYSFIHLFIQSVMPGTW</sequence>
<dbReference type="AlphaFoldDB" id="A0A8C0NU12"/>
<dbReference type="Pfam" id="PF02886">
    <property type="entry name" value="LBP_BPI_CETP_C"/>
    <property type="match status" value="1"/>
</dbReference>
<feature type="signal peptide" evidence="1">
    <location>
        <begin position="1"/>
        <end position="19"/>
    </location>
</feature>
<dbReference type="Pfam" id="PF01273">
    <property type="entry name" value="LBP_BPI_CETP"/>
    <property type="match status" value="1"/>
</dbReference>
<dbReference type="SUPFAM" id="SSF55394">
    <property type="entry name" value="Bactericidal permeability-increasing protein, BPI"/>
    <property type="match status" value="2"/>
</dbReference>
<evidence type="ECO:0000313" key="3">
    <source>
        <dbReference type="Ensembl" id="ENSCAFP00030029710.1"/>
    </source>
</evidence>
<dbReference type="PANTHER" id="PTHR47395">
    <property type="entry name" value="BPI FOLD-CONTAINING FAMILY B MEMBER 1"/>
    <property type="match status" value="1"/>
</dbReference>
<dbReference type="GO" id="GO:0005615">
    <property type="term" value="C:extracellular space"/>
    <property type="evidence" value="ECO:0007669"/>
    <property type="project" value="InterPro"/>
</dbReference>
<evidence type="ECO:0000256" key="1">
    <source>
        <dbReference type="SAM" id="SignalP"/>
    </source>
</evidence>
<protein>
    <submittedName>
        <fullName evidence="3">BPI fold containing family B member 1</fullName>
    </submittedName>
</protein>
<organism evidence="3 4">
    <name type="scientific">Canis lupus familiaris</name>
    <name type="common">Dog</name>
    <name type="synonym">Canis familiaris</name>
    <dbReference type="NCBI Taxonomy" id="9615"/>
    <lineage>
        <taxon>Eukaryota</taxon>
        <taxon>Metazoa</taxon>
        <taxon>Chordata</taxon>
        <taxon>Craniata</taxon>
        <taxon>Vertebrata</taxon>
        <taxon>Euteleostomi</taxon>
        <taxon>Mammalia</taxon>
        <taxon>Eutheria</taxon>
        <taxon>Laurasiatheria</taxon>
        <taxon>Carnivora</taxon>
        <taxon>Caniformia</taxon>
        <taxon>Canidae</taxon>
        <taxon>Canis</taxon>
    </lineage>
</organism>
<evidence type="ECO:0000259" key="2">
    <source>
        <dbReference type="SMART" id="SM00328"/>
    </source>
</evidence>
<dbReference type="InterPro" id="IPR017942">
    <property type="entry name" value="Lipid-bd_serum_glycop_N"/>
</dbReference>
<dbReference type="InterPro" id="IPR017943">
    <property type="entry name" value="Bactericidal_perm-incr_a/b_dom"/>
</dbReference>
<keyword evidence="1" id="KW-0732">Signal</keyword>
<dbReference type="Ensembl" id="ENSCAFT00030034076.1">
    <property type="protein sequence ID" value="ENSCAFP00030029710.1"/>
    <property type="gene ID" value="ENSCAFG00030018452.1"/>
</dbReference>
<reference evidence="3" key="2">
    <citation type="submission" date="2025-08" db="UniProtKB">
        <authorList>
            <consortium name="Ensembl"/>
        </authorList>
    </citation>
    <scope>IDENTIFICATION</scope>
</reference>